<dbReference type="Pfam" id="PF00107">
    <property type="entry name" value="ADH_zinc_N"/>
    <property type="match status" value="1"/>
</dbReference>
<dbReference type="SUPFAM" id="SSF50129">
    <property type="entry name" value="GroES-like"/>
    <property type="match status" value="1"/>
</dbReference>
<dbReference type="EMBL" id="CASHTH010003038">
    <property type="protein sequence ID" value="CAI8039423.1"/>
    <property type="molecule type" value="Genomic_DNA"/>
</dbReference>
<dbReference type="InterPro" id="IPR020843">
    <property type="entry name" value="ER"/>
</dbReference>
<gene>
    <name evidence="5" type="ORF">GBAR_LOCUS21931</name>
</gene>
<dbReference type="Gene3D" id="3.90.180.10">
    <property type="entry name" value="Medium-chain alcohol dehydrogenases, catalytic domain"/>
    <property type="match status" value="1"/>
</dbReference>
<evidence type="ECO:0000313" key="6">
    <source>
        <dbReference type="Proteomes" id="UP001174909"/>
    </source>
</evidence>
<evidence type="ECO:0000256" key="1">
    <source>
        <dbReference type="ARBA" id="ARBA00022857"/>
    </source>
</evidence>
<evidence type="ECO:0000256" key="2">
    <source>
        <dbReference type="ARBA" id="ARBA00023002"/>
    </source>
</evidence>
<comment type="caution">
    <text evidence="5">The sequence shown here is derived from an EMBL/GenBank/DDBJ whole genome shotgun (WGS) entry which is preliminary data.</text>
</comment>
<organism evidence="5 6">
    <name type="scientific">Geodia barretti</name>
    <name type="common">Barrett's horny sponge</name>
    <dbReference type="NCBI Taxonomy" id="519541"/>
    <lineage>
        <taxon>Eukaryota</taxon>
        <taxon>Metazoa</taxon>
        <taxon>Porifera</taxon>
        <taxon>Demospongiae</taxon>
        <taxon>Heteroscleromorpha</taxon>
        <taxon>Tetractinellida</taxon>
        <taxon>Astrophorina</taxon>
        <taxon>Geodiidae</taxon>
        <taxon>Geodia</taxon>
    </lineage>
</organism>
<dbReference type="SUPFAM" id="SSF51735">
    <property type="entry name" value="NAD(P)-binding Rossmann-fold domains"/>
    <property type="match status" value="1"/>
</dbReference>
<proteinExistence type="predicted"/>
<dbReference type="InterPro" id="IPR013149">
    <property type="entry name" value="ADH-like_C"/>
</dbReference>
<reference evidence="5" key="1">
    <citation type="submission" date="2023-03" db="EMBL/GenBank/DDBJ databases">
        <authorList>
            <person name="Steffen K."/>
            <person name="Cardenas P."/>
        </authorList>
    </citation>
    <scope>NUCLEOTIDE SEQUENCE</scope>
</reference>
<keyword evidence="2" id="KW-0560">Oxidoreductase</keyword>
<protein>
    <recommendedName>
        <fullName evidence="3">Probable quinone oxidoreductase</fullName>
    </recommendedName>
</protein>
<dbReference type="FunFam" id="3.40.50.720:FF:000053">
    <property type="entry name" value="Quinone oxidoreductase 1"/>
    <property type="match status" value="1"/>
</dbReference>
<dbReference type="InterPro" id="IPR047618">
    <property type="entry name" value="QOR-like"/>
</dbReference>
<keyword evidence="1" id="KW-0521">NADP</keyword>
<sequence>MKAVQINEFGGPEAMKYQDIADPTPGEGEALVRIQAAGVNYTDVYSRAGINPGPPLPRTIGVEGAGVVAAVGSGVTNIAVGDDVVYCSVNGSYADQALVPAWRLIKRPAEVDAKAGAAAMLQGMTAHYLCHSTYAVQPGDRVIVQAGAGGMGLILTQMIKMLGGYVFTTVSTEEKAEMSRQAGADHAINYTKEDFAEVVKEATGGEGVRVVYDGVGKTTFNQSVSCLGRRGVMALYGAASGNPDPVDPRIFAAGSLYLTRPGLGDYTVDRTELEQRAGDVLGWVASGQIKLHIDHEIPLAKAPEAHRLLESRATTGKLLLIP</sequence>
<feature type="domain" description="Enoyl reductase (ER)" evidence="4">
    <location>
        <begin position="10"/>
        <end position="320"/>
    </location>
</feature>
<dbReference type="GO" id="GO:0003960">
    <property type="term" value="F:quinone reductase (NADPH) activity"/>
    <property type="evidence" value="ECO:0007669"/>
    <property type="project" value="InterPro"/>
</dbReference>
<evidence type="ECO:0000256" key="3">
    <source>
        <dbReference type="ARBA" id="ARBA00070796"/>
    </source>
</evidence>
<evidence type="ECO:0000313" key="5">
    <source>
        <dbReference type="EMBL" id="CAI8039423.1"/>
    </source>
</evidence>
<dbReference type="InterPro" id="IPR013154">
    <property type="entry name" value="ADH-like_N"/>
</dbReference>
<dbReference type="GO" id="GO:0035925">
    <property type="term" value="F:mRNA 3'-UTR AU-rich region binding"/>
    <property type="evidence" value="ECO:0007669"/>
    <property type="project" value="TreeGrafter"/>
</dbReference>
<dbReference type="InterPro" id="IPR011032">
    <property type="entry name" value="GroES-like_sf"/>
</dbReference>
<dbReference type="Gene3D" id="3.40.50.720">
    <property type="entry name" value="NAD(P)-binding Rossmann-like Domain"/>
    <property type="match status" value="1"/>
</dbReference>
<evidence type="ECO:0000259" key="4">
    <source>
        <dbReference type="SMART" id="SM00829"/>
    </source>
</evidence>
<keyword evidence="6" id="KW-1185">Reference proteome</keyword>
<dbReference type="PANTHER" id="PTHR48106">
    <property type="entry name" value="QUINONE OXIDOREDUCTASE PIG3-RELATED"/>
    <property type="match status" value="1"/>
</dbReference>
<dbReference type="GO" id="GO:0005829">
    <property type="term" value="C:cytosol"/>
    <property type="evidence" value="ECO:0007669"/>
    <property type="project" value="TreeGrafter"/>
</dbReference>
<name>A0AA35T1T6_GEOBA</name>
<dbReference type="AlphaFoldDB" id="A0AA35T1T6"/>
<dbReference type="Pfam" id="PF08240">
    <property type="entry name" value="ADH_N"/>
    <property type="match status" value="1"/>
</dbReference>
<accession>A0AA35T1T6</accession>
<dbReference type="InterPro" id="IPR036291">
    <property type="entry name" value="NAD(P)-bd_dom_sf"/>
</dbReference>
<dbReference type="PANTHER" id="PTHR48106:SF13">
    <property type="entry name" value="QUINONE OXIDOREDUCTASE-RELATED"/>
    <property type="match status" value="1"/>
</dbReference>
<dbReference type="CDD" id="cd05286">
    <property type="entry name" value="QOR2"/>
    <property type="match status" value="1"/>
</dbReference>
<dbReference type="GO" id="GO:0070402">
    <property type="term" value="F:NADPH binding"/>
    <property type="evidence" value="ECO:0007669"/>
    <property type="project" value="TreeGrafter"/>
</dbReference>
<dbReference type="Proteomes" id="UP001174909">
    <property type="component" value="Unassembled WGS sequence"/>
</dbReference>
<dbReference type="SMART" id="SM00829">
    <property type="entry name" value="PKS_ER"/>
    <property type="match status" value="1"/>
</dbReference>